<evidence type="ECO:0000313" key="3">
    <source>
        <dbReference type="Proteomes" id="UP001214576"/>
    </source>
</evidence>
<organism evidence="2 3">
    <name type="scientific">Ovis ammon polii</name>
    <dbReference type="NCBI Taxonomy" id="230172"/>
    <lineage>
        <taxon>Eukaryota</taxon>
        <taxon>Metazoa</taxon>
        <taxon>Chordata</taxon>
        <taxon>Craniata</taxon>
        <taxon>Vertebrata</taxon>
        <taxon>Euteleostomi</taxon>
        <taxon>Mammalia</taxon>
        <taxon>Eutheria</taxon>
        <taxon>Laurasiatheria</taxon>
        <taxon>Artiodactyla</taxon>
        <taxon>Ruminantia</taxon>
        <taxon>Pecora</taxon>
        <taxon>Bovidae</taxon>
        <taxon>Caprinae</taxon>
        <taxon>Ovis</taxon>
    </lineage>
</organism>
<keyword evidence="1" id="KW-0732">Signal</keyword>
<keyword evidence="3" id="KW-1185">Reference proteome</keyword>
<comment type="caution">
    <text evidence="2">The sequence shown here is derived from an EMBL/GenBank/DDBJ whole genome shotgun (WGS) entry which is preliminary data.</text>
</comment>
<dbReference type="AlphaFoldDB" id="A0AAD4YB78"/>
<sequence length="214" mass="23805">MASKAQGFFLLTLTMLPPQRASSPDLPRSRIGLTLVGEKKVGGSPKVRRYEKERECRKESEGPYLVHWADRILVIVGFDDQAREFDLISQRLPANGRENVSYLRGASEDECDDASSMGLAQSKTSVNVSYDDGLGQGVRVTCLSPQSPWLSLVPVCSLLKENNIKIPKDQLHTTAQLPRSMKSAFSEKPDTQFPPPSPHLRTQMAWATYFAPEL</sequence>
<proteinExistence type="predicted"/>
<evidence type="ECO:0000256" key="1">
    <source>
        <dbReference type="SAM" id="SignalP"/>
    </source>
</evidence>
<evidence type="ECO:0000313" key="2">
    <source>
        <dbReference type="EMBL" id="KAI4541449.1"/>
    </source>
</evidence>
<gene>
    <name evidence="2" type="ORF">MG293_008591</name>
</gene>
<feature type="signal peptide" evidence="1">
    <location>
        <begin position="1"/>
        <end position="21"/>
    </location>
</feature>
<reference evidence="2" key="1">
    <citation type="submission" date="2022-03" db="EMBL/GenBank/DDBJ databases">
        <title>Genomic analyses of argali, domestic sheep and their hybrids provide insights into chromosomal evolution, heterosis and genetic basis of agronomic traits.</title>
        <authorList>
            <person name="Li M."/>
        </authorList>
    </citation>
    <scope>NUCLEOTIDE SEQUENCE</scope>
    <source>
        <strain evidence="2">CAU-MHL-2022a</strain>
        <tissue evidence="2">Skin</tissue>
    </source>
</reference>
<feature type="chain" id="PRO_5042211265" evidence="1">
    <location>
        <begin position="22"/>
        <end position="214"/>
    </location>
</feature>
<name>A0AAD4YB78_OVIAM</name>
<dbReference type="Proteomes" id="UP001214576">
    <property type="component" value="Unassembled WGS sequence"/>
</dbReference>
<dbReference type="EMBL" id="JAKZEL010000008">
    <property type="protein sequence ID" value="KAI4541449.1"/>
    <property type="molecule type" value="Genomic_DNA"/>
</dbReference>
<protein>
    <submittedName>
        <fullName evidence="2">Uncharacterized protein</fullName>
    </submittedName>
</protein>
<accession>A0AAD4YB78</accession>